<reference evidence="2" key="1">
    <citation type="journal article" date="2016" name="Nature">
        <title>Redefining the invertebrate RNA virosphere.</title>
        <authorList>
            <person name="Shi M."/>
            <person name="Lin X.D."/>
            <person name="Tian J.H."/>
            <person name="Chen L.J."/>
            <person name="Chen X."/>
            <person name="Li C.X."/>
            <person name="Qin X.C."/>
            <person name="Li J."/>
            <person name="Cao J.P."/>
            <person name="Eden J.S."/>
            <person name="Buchmann J."/>
            <person name="Wang W."/>
            <person name="Xu J."/>
            <person name="Holmes E.C."/>
            <person name="Zhang Y.Z."/>
        </authorList>
    </citation>
    <scope>NUCLEOTIDE SEQUENCE [LARGE SCALE GENOMIC DNA]</scope>
    <source>
        <strain evidence="2">BHJJX49420</strain>
    </source>
</reference>
<evidence type="ECO:0000313" key="2">
    <source>
        <dbReference type="EMBL" id="APG78638.1"/>
    </source>
</evidence>
<evidence type="ECO:0000313" key="3">
    <source>
        <dbReference type="Proteomes" id="UP000202122"/>
    </source>
</evidence>
<dbReference type="OrthoDB" id="6421at10239"/>
<keyword evidence="1" id="KW-0812">Transmembrane</keyword>
<accession>A0A1L3KMN0</accession>
<keyword evidence="3" id="KW-1185">Reference proteome</keyword>
<sequence length="509" mass="55112">MLAAVVAATICGLAAGGGHGLLCPQSRAHEVIKLPQVSPCKVPFLRKGNVTTKAHNTEAYVTEAWMVTADVCFGNSSTGFFNSHTCTRGCKPYPLTPGMALDLKNGFCPTLGSRAHSKFNREMGGVPSCQYAWMSSVTLSVLRCRRHAGHAVFVHGGSVHSTLAPVITCNYTDGGCQLGEGSWIFWDVDERSSSEWRFTEHNEARCDGTRILLPERGAGFGLKNVSGCEWEGYAETYEGVFLKWEAKRSKREVPKSTLALGEFLAGEVGVEAGTFCDTMLGKVPASTLIHHAHASSYARLLLESPALIARALDHHLLVWRCQMVLVRPRGGKCHSRPRVEYFTGSQWLPAFLADDGQVVKKAGPRDCHTHLLHYHLNGTVLVEEGERTSELAVTVASYKHVSTLKALDPNFTNLFFDKDVLDVEIHDLAEMQHKLVSFARDLGGSIGGTGGGHGNTNLPGLVFGGLASSVAFFQTLGSLCGIAALIWMVASRCMRSRTIYIPVRGPGGL</sequence>
<dbReference type="RefSeq" id="YP_009333412.1">
    <property type="nucleotide sequence ID" value="NC_032541.1"/>
</dbReference>
<name>A0A1L3KMN0_9MONO</name>
<dbReference type="GeneID" id="30762947"/>
<organism evidence="2">
    <name type="scientific">Beihai rhabdo-like virus 6</name>
    <dbReference type="NCBI Taxonomy" id="1922656"/>
    <lineage>
        <taxon>Viruses</taxon>
        <taxon>Riboviria</taxon>
        <taxon>Orthornavirae</taxon>
        <taxon>Negarnaviricota</taxon>
        <taxon>Haploviricotina</taxon>
        <taxon>Monjiviricetes</taxon>
        <taxon>Mononegavirales</taxon>
        <taxon>Nyamiviridae</taxon>
        <taxon>Crustavirus</taxon>
        <taxon>Crustavirus beihaiense</taxon>
    </lineage>
</organism>
<protein>
    <submittedName>
        <fullName evidence="2">Putative glycoprotein</fullName>
    </submittedName>
</protein>
<keyword evidence="1" id="KW-0472">Membrane</keyword>
<dbReference type="Proteomes" id="UP000202122">
    <property type="component" value="Segment"/>
</dbReference>
<evidence type="ECO:0000256" key="1">
    <source>
        <dbReference type="SAM" id="Phobius"/>
    </source>
</evidence>
<keyword evidence="1" id="KW-1133">Transmembrane helix</keyword>
<proteinExistence type="predicted"/>
<dbReference type="KEGG" id="vg:30762947"/>
<dbReference type="EMBL" id="KX884405">
    <property type="protein sequence ID" value="APG78638.1"/>
    <property type="molecule type" value="Genomic_RNA"/>
</dbReference>
<feature type="transmembrane region" description="Helical" evidence="1">
    <location>
        <begin position="471"/>
        <end position="490"/>
    </location>
</feature>